<dbReference type="GO" id="GO:0003964">
    <property type="term" value="F:RNA-directed DNA polymerase activity"/>
    <property type="evidence" value="ECO:0007669"/>
    <property type="project" value="UniProtKB-KW"/>
</dbReference>
<keyword evidence="3" id="KW-1185">Reference proteome</keyword>
<reference evidence="2 3" key="1">
    <citation type="journal article" date="2016" name="Sci. Rep.">
        <title>The Dendrobium catenatum Lindl. genome sequence provides insights into polysaccharide synthase, floral development and adaptive evolution.</title>
        <authorList>
            <person name="Zhang G.Q."/>
            <person name="Xu Q."/>
            <person name="Bian C."/>
            <person name="Tsai W.C."/>
            <person name="Yeh C.M."/>
            <person name="Liu K.W."/>
            <person name="Yoshida K."/>
            <person name="Zhang L.S."/>
            <person name="Chang S.B."/>
            <person name="Chen F."/>
            <person name="Shi Y."/>
            <person name="Su Y.Y."/>
            <person name="Zhang Y.Q."/>
            <person name="Chen L.J."/>
            <person name="Yin Y."/>
            <person name="Lin M."/>
            <person name="Huang H."/>
            <person name="Deng H."/>
            <person name="Wang Z.W."/>
            <person name="Zhu S.L."/>
            <person name="Zhao X."/>
            <person name="Deng C."/>
            <person name="Niu S.C."/>
            <person name="Huang J."/>
            <person name="Wang M."/>
            <person name="Liu G.H."/>
            <person name="Yang H.J."/>
            <person name="Xiao X.J."/>
            <person name="Hsiao Y.Y."/>
            <person name="Wu W.L."/>
            <person name="Chen Y.Y."/>
            <person name="Mitsuda N."/>
            <person name="Ohme-Takagi M."/>
            <person name="Luo Y.B."/>
            <person name="Van de Peer Y."/>
            <person name="Liu Z.J."/>
        </authorList>
    </citation>
    <scope>NUCLEOTIDE SEQUENCE [LARGE SCALE GENOMIC DNA]</scope>
    <source>
        <tissue evidence="2">The whole plant</tissue>
    </source>
</reference>
<accession>A0A2I0VSD4</accession>
<dbReference type="Pfam" id="PF00078">
    <property type="entry name" value="RVT_1"/>
    <property type="match status" value="1"/>
</dbReference>
<keyword evidence="2" id="KW-0548">Nucleotidyltransferase</keyword>
<keyword evidence="2" id="KW-0695">RNA-directed DNA polymerase</keyword>
<dbReference type="PROSITE" id="PS50878">
    <property type="entry name" value="RT_POL"/>
    <property type="match status" value="1"/>
</dbReference>
<reference evidence="2 3" key="2">
    <citation type="journal article" date="2017" name="Nature">
        <title>The Apostasia genome and the evolution of orchids.</title>
        <authorList>
            <person name="Zhang G.Q."/>
            <person name="Liu K.W."/>
            <person name="Li Z."/>
            <person name="Lohaus R."/>
            <person name="Hsiao Y.Y."/>
            <person name="Niu S.C."/>
            <person name="Wang J.Y."/>
            <person name="Lin Y.C."/>
            <person name="Xu Q."/>
            <person name="Chen L.J."/>
            <person name="Yoshida K."/>
            <person name="Fujiwara S."/>
            <person name="Wang Z.W."/>
            <person name="Zhang Y.Q."/>
            <person name="Mitsuda N."/>
            <person name="Wang M."/>
            <person name="Liu G.H."/>
            <person name="Pecoraro L."/>
            <person name="Huang H.X."/>
            <person name="Xiao X.J."/>
            <person name="Lin M."/>
            <person name="Wu X.Y."/>
            <person name="Wu W.L."/>
            <person name="Chen Y.Y."/>
            <person name="Chang S.B."/>
            <person name="Sakamoto S."/>
            <person name="Ohme-Takagi M."/>
            <person name="Yagi M."/>
            <person name="Zeng S.J."/>
            <person name="Shen C.Y."/>
            <person name="Yeh C.M."/>
            <person name="Luo Y.B."/>
            <person name="Tsai W.C."/>
            <person name="Van de Peer Y."/>
            <person name="Liu Z.J."/>
        </authorList>
    </citation>
    <scope>NUCLEOTIDE SEQUENCE [LARGE SCALE GENOMIC DNA]</scope>
    <source>
        <tissue evidence="2">The whole plant</tissue>
    </source>
</reference>
<gene>
    <name evidence="2" type="ORF">MA16_Dca015225</name>
</gene>
<organism evidence="2 3">
    <name type="scientific">Dendrobium catenatum</name>
    <dbReference type="NCBI Taxonomy" id="906689"/>
    <lineage>
        <taxon>Eukaryota</taxon>
        <taxon>Viridiplantae</taxon>
        <taxon>Streptophyta</taxon>
        <taxon>Embryophyta</taxon>
        <taxon>Tracheophyta</taxon>
        <taxon>Spermatophyta</taxon>
        <taxon>Magnoliopsida</taxon>
        <taxon>Liliopsida</taxon>
        <taxon>Asparagales</taxon>
        <taxon>Orchidaceae</taxon>
        <taxon>Epidendroideae</taxon>
        <taxon>Malaxideae</taxon>
        <taxon>Dendrobiinae</taxon>
        <taxon>Dendrobium</taxon>
    </lineage>
</organism>
<evidence type="ECO:0000313" key="2">
    <source>
        <dbReference type="EMBL" id="PKU66320.1"/>
    </source>
</evidence>
<dbReference type="InterPro" id="IPR053134">
    <property type="entry name" value="RNA-dir_DNA_polymerase"/>
</dbReference>
<dbReference type="AlphaFoldDB" id="A0A2I0VSD4"/>
<dbReference type="Proteomes" id="UP000233837">
    <property type="component" value="Unassembled WGS sequence"/>
</dbReference>
<evidence type="ECO:0000313" key="3">
    <source>
        <dbReference type="Proteomes" id="UP000233837"/>
    </source>
</evidence>
<evidence type="ECO:0000259" key="1">
    <source>
        <dbReference type="PROSITE" id="PS50878"/>
    </source>
</evidence>
<protein>
    <submittedName>
        <fullName evidence="2">RNA-directed DNA polymerase</fullName>
    </submittedName>
</protein>
<name>A0A2I0VSD4_9ASPA</name>
<dbReference type="SUPFAM" id="SSF56672">
    <property type="entry name" value="DNA/RNA polymerases"/>
    <property type="match status" value="1"/>
</dbReference>
<dbReference type="InterPro" id="IPR043502">
    <property type="entry name" value="DNA/RNA_pol_sf"/>
</dbReference>
<dbReference type="PANTHER" id="PTHR24559:SF439">
    <property type="entry name" value="RETROTRANSPOSON, UNCLASSIFIED-LIKE PROTEIN"/>
    <property type="match status" value="1"/>
</dbReference>
<feature type="domain" description="Reverse transcriptase" evidence="1">
    <location>
        <begin position="18"/>
        <end position="197"/>
    </location>
</feature>
<dbReference type="InterPro" id="IPR000477">
    <property type="entry name" value="RT_dom"/>
</dbReference>
<dbReference type="InterPro" id="IPR043128">
    <property type="entry name" value="Rev_trsase/Diguanyl_cyclase"/>
</dbReference>
<dbReference type="CDD" id="cd01647">
    <property type="entry name" value="RT_LTR"/>
    <property type="match status" value="1"/>
</dbReference>
<proteinExistence type="predicted"/>
<dbReference type="EMBL" id="KZ503277">
    <property type="protein sequence ID" value="PKU66320.1"/>
    <property type="molecule type" value="Genomic_DNA"/>
</dbReference>
<dbReference type="Gene3D" id="3.30.70.270">
    <property type="match status" value="2"/>
</dbReference>
<keyword evidence="2" id="KW-0808">Transferase</keyword>
<dbReference type="Gene3D" id="3.10.10.10">
    <property type="entry name" value="HIV Type 1 Reverse Transcriptase, subunit A, domain 1"/>
    <property type="match status" value="1"/>
</dbReference>
<sequence length="284" mass="32895">MCLEIEQQVIEEVKKLIEAGFIREEKYPSWLASVVPVRKKNGQIRVCVDFRDLNKACPKDEFPLPIPELMIDIASSHGLFSFMDGSSGYNQIKMALEDEQYTAFRTPIGIYCYKVMPFGLKNAGATYQHAMTRIFDELIHDKVECCIDDLVVKSKERDDHLFDLRVVFERLRRYDLKMNPLKCAFGVTSGKFLGFVVRHRGIEIDPTKIKAILEIKPPRSLTQLRSFQGRLAYLRRFISNLSGRCQPFAALSKKDSEFYWEDSCQKAFDSIKPTMKEKRMSYTT</sequence>
<dbReference type="PANTHER" id="PTHR24559">
    <property type="entry name" value="TRANSPOSON TY3-I GAG-POL POLYPROTEIN"/>
    <property type="match status" value="1"/>
</dbReference>